<dbReference type="EMBL" id="CP000724">
    <property type="protein sequence ID" value="ABR47171.1"/>
    <property type="molecule type" value="Genomic_DNA"/>
</dbReference>
<evidence type="ECO:0000313" key="2">
    <source>
        <dbReference type="Proteomes" id="UP000001572"/>
    </source>
</evidence>
<name>A6TLV3_ALKMQ</name>
<evidence type="ECO:0008006" key="3">
    <source>
        <dbReference type="Google" id="ProtNLM"/>
    </source>
</evidence>
<keyword evidence="2" id="KW-1185">Reference proteome</keyword>
<dbReference type="eggNOG" id="ENOG5030UMK">
    <property type="taxonomic scope" value="Bacteria"/>
</dbReference>
<dbReference type="STRING" id="293826.Amet_0951"/>
<accession>A6TLV3</accession>
<dbReference type="AlphaFoldDB" id="A6TLV3"/>
<dbReference type="KEGG" id="amt:Amet_0951"/>
<dbReference type="OrthoDB" id="1706153at2"/>
<reference evidence="2" key="1">
    <citation type="journal article" date="2016" name="Genome Announc.">
        <title>Complete genome sequence of Alkaliphilus metalliredigens strain QYMF, an alkaliphilic and metal-reducing bacterium isolated from borax-contaminated leachate ponds.</title>
        <authorList>
            <person name="Hwang C."/>
            <person name="Copeland A."/>
            <person name="Lucas S."/>
            <person name="Lapidus A."/>
            <person name="Barry K."/>
            <person name="Detter J.C."/>
            <person name="Glavina Del Rio T."/>
            <person name="Hammon N."/>
            <person name="Israni S."/>
            <person name="Dalin E."/>
            <person name="Tice H."/>
            <person name="Pitluck S."/>
            <person name="Chertkov O."/>
            <person name="Brettin T."/>
            <person name="Bruce D."/>
            <person name="Han C."/>
            <person name="Schmutz J."/>
            <person name="Larimer F."/>
            <person name="Land M.L."/>
            <person name="Hauser L."/>
            <person name="Kyrpides N."/>
            <person name="Mikhailova N."/>
            <person name="Ye Q."/>
            <person name="Zhou J."/>
            <person name="Richardson P."/>
            <person name="Fields M.W."/>
        </authorList>
    </citation>
    <scope>NUCLEOTIDE SEQUENCE [LARGE SCALE GENOMIC DNA]</scope>
    <source>
        <strain evidence="2">QYMF</strain>
    </source>
</reference>
<sequence>MFFEDYTITGVVYHIAPINDIKKILQEGIKFDDKSSYHSKYFEFHQMFDDMKSSDIPLWVQRKKAIFATLNYRKEPHFHSHTVLMALKVDPKKCWIANENSANQLYEPFILQDIVCFRGAHEYIQTKGRHLVDTYWQESISFTDNLDHRLDLINGYDAEVLIMHDVPPEDIQLLYIISDHRLLTIKQWQGIFCDSNQKKDMV</sequence>
<gene>
    <name evidence="1" type="ordered locus">Amet_0951</name>
</gene>
<organism evidence="1 2">
    <name type="scientific">Alkaliphilus metalliredigens (strain QYMF)</name>
    <dbReference type="NCBI Taxonomy" id="293826"/>
    <lineage>
        <taxon>Bacteria</taxon>
        <taxon>Bacillati</taxon>
        <taxon>Bacillota</taxon>
        <taxon>Clostridia</taxon>
        <taxon>Peptostreptococcales</taxon>
        <taxon>Natronincolaceae</taxon>
        <taxon>Alkaliphilus</taxon>
    </lineage>
</organism>
<dbReference type="RefSeq" id="WP_012062213.1">
    <property type="nucleotide sequence ID" value="NC_009633.1"/>
</dbReference>
<proteinExistence type="predicted"/>
<dbReference type="HOGENOM" id="CLU_1388125_0_0_9"/>
<dbReference type="Proteomes" id="UP000001572">
    <property type="component" value="Chromosome"/>
</dbReference>
<evidence type="ECO:0000313" key="1">
    <source>
        <dbReference type="EMBL" id="ABR47171.1"/>
    </source>
</evidence>
<protein>
    <recommendedName>
        <fullName evidence="3">DarT domain-containing protein</fullName>
    </recommendedName>
</protein>